<organism evidence="1 2">
    <name type="scientific">Coniosporium tulheliwenetii</name>
    <dbReference type="NCBI Taxonomy" id="3383036"/>
    <lineage>
        <taxon>Eukaryota</taxon>
        <taxon>Fungi</taxon>
        <taxon>Dikarya</taxon>
        <taxon>Ascomycota</taxon>
        <taxon>Pezizomycotina</taxon>
        <taxon>Dothideomycetes</taxon>
        <taxon>Dothideomycetes incertae sedis</taxon>
        <taxon>Coniosporium</taxon>
    </lineage>
</organism>
<evidence type="ECO:0000313" key="1">
    <source>
        <dbReference type="EMBL" id="KAJ9644783.1"/>
    </source>
</evidence>
<sequence>MALRMQLGNIDKAYDVVKEVWRRRDAWEAMQAAMRSNSLKRGFIMSGVVTRGPSTGWRASEEAGWQEGEQKSYDWGGGDGVYG</sequence>
<reference evidence="1" key="1">
    <citation type="submission" date="2022-10" db="EMBL/GenBank/DDBJ databases">
        <title>Culturing micro-colonial fungi from biological soil crusts in the Mojave desert and describing Neophaeococcomyces mojavensis, and introducing the new genera and species Taxawa tesnikishii.</title>
        <authorList>
            <person name="Kurbessoian T."/>
            <person name="Stajich J.E."/>
        </authorList>
    </citation>
    <scope>NUCLEOTIDE SEQUENCE</scope>
    <source>
        <strain evidence="1">JES_115</strain>
    </source>
</reference>
<accession>A0ACC2ZBW0</accession>
<name>A0ACC2ZBW0_9PEZI</name>
<proteinExistence type="predicted"/>
<dbReference type="Proteomes" id="UP001172680">
    <property type="component" value="Unassembled WGS sequence"/>
</dbReference>
<dbReference type="EMBL" id="JAPDRP010000009">
    <property type="protein sequence ID" value="KAJ9644783.1"/>
    <property type="molecule type" value="Genomic_DNA"/>
</dbReference>
<keyword evidence="2" id="KW-1185">Reference proteome</keyword>
<comment type="caution">
    <text evidence="1">The sequence shown here is derived from an EMBL/GenBank/DDBJ whole genome shotgun (WGS) entry which is preliminary data.</text>
</comment>
<evidence type="ECO:0000313" key="2">
    <source>
        <dbReference type="Proteomes" id="UP001172680"/>
    </source>
</evidence>
<protein>
    <submittedName>
        <fullName evidence="1">Uncharacterized protein</fullName>
    </submittedName>
</protein>
<gene>
    <name evidence="1" type="ORF">H2199_003748</name>
</gene>